<accession>A0A0N4VNK8</accession>
<dbReference type="InterPro" id="IPR001723">
    <property type="entry name" value="Nuclear_hrmn_rcpt"/>
</dbReference>
<evidence type="ECO:0000259" key="14">
    <source>
        <dbReference type="PROSITE" id="PS51843"/>
    </source>
</evidence>
<dbReference type="Gene3D" id="3.30.50.10">
    <property type="entry name" value="Erythroid Transcription Factor GATA-1, subunit A"/>
    <property type="match status" value="1"/>
</dbReference>
<evidence type="ECO:0000256" key="2">
    <source>
        <dbReference type="ARBA" id="ARBA00005993"/>
    </source>
</evidence>
<dbReference type="WBParaSite" id="EVEC_0001257601-mRNA-1">
    <property type="protein sequence ID" value="EVEC_0001257601-mRNA-1"/>
    <property type="gene ID" value="EVEC_0001257601"/>
</dbReference>
<dbReference type="InterPro" id="IPR000536">
    <property type="entry name" value="Nucl_hrmn_rcpt_lig-bd"/>
</dbReference>
<comment type="similarity">
    <text evidence="2 11">Belongs to the nuclear hormone receptor family.</text>
</comment>
<evidence type="ECO:0000313" key="17">
    <source>
        <dbReference type="WBParaSite" id="EVEC_0001257601-mRNA-1"/>
    </source>
</evidence>
<dbReference type="PANTHER" id="PTHR24082">
    <property type="entry name" value="NUCLEAR HORMONE RECEPTOR"/>
    <property type="match status" value="1"/>
</dbReference>
<dbReference type="InterPro" id="IPR013088">
    <property type="entry name" value="Znf_NHR/GATA"/>
</dbReference>
<dbReference type="GO" id="GO:0004879">
    <property type="term" value="F:nuclear receptor activity"/>
    <property type="evidence" value="ECO:0007669"/>
    <property type="project" value="TreeGrafter"/>
</dbReference>
<dbReference type="SMART" id="SM00399">
    <property type="entry name" value="ZnF_C4"/>
    <property type="match status" value="1"/>
</dbReference>
<feature type="compositionally biased region" description="Low complexity" evidence="12">
    <location>
        <begin position="196"/>
        <end position="229"/>
    </location>
</feature>
<dbReference type="GO" id="GO:0000122">
    <property type="term" value="P:negative regulation of transcription by RNA polymerase II"/>
    <property type="evidence" value="ECO:0007669"/>
    <property type="project" value="TreeGrafter"/>
</dbReference>
<evidence type="ECO:0000313" key="15">
    <source>
        <dbReference type="EMBL" id="VDD97003.1"/>
    </source>
</evidence>
<dbReference type="GO" id="GO:0005634">
    <property type="term" value="C:nucleus"/>
    <property type="evidence" value="ECO:0007669"/>
    <property type="project" value="UniProtKB-SubCell"/>
</dbReference>
<dbReference type="GO" id="GO:0000978">
    <property type="term" value="F:RNA polymerase II cis-regulatory region sequence-specific DNA binding"/>
    <property type="evidence" value="ECO:0007669"/>
    <property type="project" value="TreeGrafter"/>
</dbReference>
<evidence type="ECO:0000313" key="16">
    <source>
        <dbReference type="Proteomes" id="UP000274131"/>
    </source>
</evidence>
<dbReference type="PROSITE" id="PS51030">
    <property type="entry name" value="NUCLEAR_REC_DBD_2"/>
    <property type="match status" value="1"/>
</dbReference>
<evidence type="ECO:0000256" key="12">
    <source>
        <dbReference type="SAM" id="MobiDB-lite"/>
    </source>
</evidence>
<feature type="region of interest" description="Disordered" evidence="12">
    <location>
        <begin position="1"/>
        <end position="33"/>
    </location>
</feature>
<comment type="subcellular location">
    <subcellularLocation>
        <location evidence="1 11">Nucleus</location>
    </subcellularLocation>
</comment>
<dbReference type="GO" id="GO:0006950">
    <property type="term" value="P:response to stress"/>
    <property type="evidence" value="ECO:0007669"/>
    <property type="project" value="UniProtKB-ARBA"/>
</dbReference>
<feature type="domain" description="Nuclear receptor" evidence="13">
    <location>
        <begin position="105"/>
        <end position="180"/>
    </location>
</feature>
<dbReference type="Pfam" id="PF00104">
    <property type="entry name" value="Hormone_recep"/>
    <property type="match status" value="1"/>
</dbReference>
<dbReference type="Gene3D" id="1.10.565.10">
    <property type="entry name" value="Retinoid X Receptor"/>
    <property type="match status" value="1"/>
</dbReference>
<dbReference type="SUPFAM" id="SSF57716">
    <property type="entry name" value="Glucocorticoid receptor-like (DNA-binding domain)"/>
    <property type="match status" value="1"/>
</dbReference>
<dbReference type="CDD" id="cd06966">
    <property type="entry name" value="NR_DBD_CAR"/>
    <property type="match status" value="1"/>
</dbReference>
<evidence type="ECO:0000256" key="8">
    <source>
        <dbReference type="ARBA" id="ARBA00023163"/>
    </source>
</evidence>
<dbReference type="GO" id="GO:0030154">
    <property type="term" value="P:cell differentiation"/>
    <property type="evidence" value="ECO:0007669"/>
    <property type="project" value="TreeGrafter"/>
</dbReference>
<dbReference type="FunFam" id="3.30.50.10:FF:000042">
    <property type="entry name" value="Nuclear hormone receptor HR96"/>
    <property type="match status" value="1"/>
</dbReference>
<feature type="compositionally biased region" description="Polar residues" evidence="12">
    <location>
        <begin position="81"/>
        <end position="93"/>
    </location>
</feature>
<dbReference type="InterPro" id="IPR035500">
    <property type="entry name" value="NHR-like_dom_sf"/>
</dbReference>
<dbReference type="InterPro" id="IPR050234">
    <property type="entry name" value="Nuclear_hormone_rcpt_NR1"/>
</dbReference>
<evidence type="ECO:0000256" key="3">
    <source>
        <dbReference type="ARBA" id="ARBA00022723"/>
    </source>
</evidence>
<dbReference type="AlphaFoldDB" id="A0A0N4VNK8"/>
<reference evidence="15 16" key="2">
    <citation type="submission" date="2018-10" db="EMBL/GenBank/DDBJ databases">
        <authorList>
            <consortium name="Pathogen Informatics"/>
        </authorList>
    </citation>
    <scope>NUCLEOTIDE SEQUENCE [LARGE SCALE GENOMIC DNA]</scope>
</reference>
<sequence>MGYQQMTTPDDPVIHSPPSLRGGLPSGLINGTSNFSSLAQRQQTSAGLSTIPTSLQTSTGRVHRLNIMDDLAMAGGGVRPSGSSGCEQPTNHETPTDVKDSQRRQKTCRVCGDHATGYNFNVITCESCKAFFRRNALRPKEFKCPYSDDCDINAVSRRFCQKCRLRKCFAVGMKKEWILNEEQLRRRKNSRLNHMAASGQSTSRSTTSTSSANAQSTVSSTSVNATNQSGGRRYTEQTMITPPVVHQMINPTASTISSNIISSSPDSPSRGARLGLPQIDNNGDAYESNMMRLQRQQAAGAFASLRPNGFDPALSVATPLPTPAAGGSSSLSRPAEQFMLRSEPHVTMSVDEYQALIKAARAGVGPLPNLPNQTGGIQPIPNFDDVKRELYSPNAQQRPIMNIGIIRPTLIQGSTVPHYTDLGVTASSVQQLGSFKPPELEDIKPRYLGTSLTEELVRESPRPSSEPGALRQAIYREGDYQLNTAERNALDIVMNAFSCLNEPLDDPKQEAHFKKQTYTPTDILNMTDVTMRRLVKAAKKLPAFNDLSHSGKFALLKSGMIEMLILRSVLFFDLENKCWRSSIVPDSTEVSIGIFDQLNENARDRQREEFLNFYQSLHPDIRHNETAISVLMLIVLFDPSGSHFADLQDQKICAKHYQSYYSLLYRYLESQYGAEARTRYCNIPDCLRALKTVSKNATTLFLGRVDLDVAEPLPREFFITKPTSE</sequence>
<keyword evidence="7 11" id="KW-0238">DNA-binding</keyword>
<evidence type="ECO:0000259" key="13">
    <source>
        <dbReference type="PROSITE" id="PS51030"/>
    </source>
</evidence>
<keyword evidence="10 11" id="KW-0539">Nucleus</keyword>
<evidence type="ECO:0000256" key="5">
    <source>
        <dbReference type="ARBA" id="ARBA00022833"/>
    </source>
</evidence>
<keyword evidence="4 11" id="KW-0863">Zinc-finger</keyword>
<dbReference type="PANTHER" id="PTHR24082:SF494">
    <property type="entry name" value="NUCLEAR HORMONE RECEPTOR FAMILY MEMBER DAF-12"/>
    <property type="match status" value="1"/>
</dbReference>
<evidence type="ECO:0000256" key="9">
    <source>
        <dbReference type="ARBA" id="ARBA00023170"/>
    </source>
</evidence>
<feature type="region of interest" description="Disordered" evidence="12">
    <location>
        <begin position="192"/>
        <end position="233"/>
    </location>
</feature>
<dbReference type="PRINTS" id="PR00398">
    <property type="entry name" value="STRDHORMONER"/>
</dbReference>
<dbReference type="Pfam" id="PF00105">
    <property type="entry name" value="zf-C4"/>
    <property type="match status" value="1"/>
</dbReference>
<keyword evidence="8 11" id="KW-0804">Transcription</keyword>
<evidence type="ECO:0000256" key="11">
    <source>
        <dbReference type="RuleBase" id="RU004334"/>
    </source>
</evidence>
<evidence type="ECO:0000256" key="10">
    <source>
        <dbReference type="ARBA" id="ARBA00023242"/>
    </source>
</evidence>
<dbReference type="SUPFAM" id="SSF48508">
    <property type="entry name" value="Nuclear receptor ligand-binding domain"/>
    <property type="match status" value="1"/>
</dbReference>
<name>A0A0N4VNK8_ENTVE</name>
<feature type="domain" description="NR LBD" evidence="14">
    <location>
        <begin position="485"/>
        <end position="723"/>
    </location>
</feature>
<keyword evidence="16" id="KW-1185">Reference proteome</keyword>
<dbReference type="OrthoDB" id="6352325at2759"/>
<evidence type="ECO:0000256" key="6">
    <source>
        <dbReference type="ARBA" id="ARBA00023015"/>
    </source>
</evidence>
<dbReference type="PRINTS" id="PR00047">
    <property type="entry name" value="STROIDFINGER"/>
</dbReference>
<reference evidence="17" key="1">
    <citation type="submission" date="2017-02" db="UniProtKB">
        <authorList>
            <consortium name="WormBaseParasite"/>
        </authorList>
    </citation>
    <scope>IDENTIFICATION</scope>
</reference>
<dbReference type="EMBL" id="UXUI01012633">
    <property type="protein sequence ID" value="VDD97003.1"/>
    <property type="molecule type" value="Genomic_DNA"/>
</dbReference>
<proteinExistence type="inferred from homology"/>
<dbReference type="GO" id="GO:0045944">
    <property type="term" value="P:positive regulation of transcription by RNA polymerase II"/>
    <property type="evidence" value="ECO:0007669"/>
    <property type="project" value="TreeGrafter"/>
</dbReference>
<keyword evidence="3 11" id="KW-0479">Metal-binding</keyword>
<dbReference type="PROSITE" id="PS51843">
    <property type="entry name" value="NR_LBD"/>
    <property type="match status" value="1"/>
</dbReference>
<organism evidence="17">
    <name type="scientific">Enterobius vermicularis</name>
    <name type="common">Human pinworm</name>
    <dbReference type="NCBI Taxonomy" id="51028"/>
    <lineage>
        <taxon>Eukaryota</taxon>
        <taxon>Metazoa</taxon>
        <taxon>Ecdysozoa</taxon>
        <taxon>Nematoda</taxon>
        <taxon>Chromadorea</taxon>
        <taxon>Rhabditida</taxon>
        <taxon>Spirurina</taxon>
        <taxon>Oxyuridomorpha</taxon>
        <taxon>Oxyuroidea</taxon>
        <taxon>Oxyuridae</taxon>
        <taxon>Enterobius</taxon>
    </lineage>
</organism>
<feature type="region of interest" description="Disordered" evidence="12">
    <location>
        <begin position="77"/>
        <end position="100"/>
    </location>
</feature>
<keyword evidence="9 11" id="KW-0675">Receptor</keyword>
<evidence type="ECO:0000256" key="4">
    <source>
        <dbReference type="ARBA" id="ARBA00022771"/>
    </source>
</evidence>
<dbReference type="InterPro" id="IPR001628">
    <property type="entry name" value="Znf_hrmn_rcpt"/>
</dbReference>
<evidence type="ECO:0000256" key="7">
    <source>
        <dbReference type="ARBA" id="ARBA00023125"/>
    </source>
</evidence>
<dbReference type="SMART" id="SM00430">
    <property type="entry name" value="HOLI"/>
    <property type="match status" value="1"/>
</dbReference>
<dbReference type="Proteomes" id="UP000274131">
    <property type="component" value="Unassembled WGS sequence"/>
</dbReference>
<evidence type="ECO:0000256" key="1">
    <source>
        <dbReference type="ARBA" id="ARBA00004123"/>
    </source>
</evidence>
<gene>
    <name evidence="15" type="ORF">EVEC_LOCUS11754</name>
</gene>
<dbReference type="GO" id="GO:0008270">
    <property type="term" value="F:zinc ion binding"/>
    <property type="evidence" value="ECO:0007669"/>
    <property type="project" value="UniProtKB-KW"/>
</dbReference>
<protein>
    <submittedName>
        <fullName evidence="17">Nuclear receptor domain-containing protein</fullName>
    </submittedName>
</protein>
<dbReference type="PROSITE" id="PS00031">
    <property type="entry name" value="NUCLEAR_REC_DBD_1"/>
    <property type="match status" value="1"/>
</dbReference>
<keyword evidence="6 11" id="KW-0805">Transcription regulation</keyword>
<dbReference type="STRING" id="51028.A0A0N4VNK8"/>
<keyword evidence="5 11" id="KW-0862">Zinc</keyword>